<dbReference type="InterPro" id="IPR018060">
    <property type="entry name" value="HTH_AraC"/>
</dbReference>
<dbReference type="InterPro" id="IPR009057">
    <property type="entry name" value="Homeodomain-like_sf"/>
</dbReference>
<dbReference type="SUPFAM" id="SSF52317">
    <property type="entry name" value="Class I glutamine amidotransferase-like"/>
    <property type="match status" value="1"/>
</dbReference>
<dbReference type="PANTHER" id="PTHR43130">
    <property type="entry name" value="ARAC-FAMILY TRANSCRIPTIONAL REGULATOR"/>
    <property type="match status" value="1"/>
</dbReference>
<evidence type="ECO:0000256" key="3">
    <source>
        <dbReference type="ARBA" id="ARBA00023163"/>
    </source>
</evidence>
<keyword evidence="3" id="KW-0804">Transcription</keyword>
<proteinExistence type="predicted"/>
<dbReference type="InterPro" id="IPR002818">
    <property type="entry name" value="DJ-1/PfpI"/>
</dbReference>
<evidence type="ECO:0000256" key="1">
    <source>
        <dbReference type="ARBA" id="ARBA00023015"/>
    </source>
</evidence>
<evidence type="ECO:0000313" key="5">
    <source>
        <dbReference type="EMBL" id="GIJ49961.1"/>
    </source>
</evidence>
<organism evidence="5 6">
    <name type="scientific">Virgisporangium aliadipatigenens</name>
    <dbReference type="NCBI Taxonomy" id="741659"/>
    <lineage>
        <taxon>Bacteria</taxon>
        <taxon>Bacillati</taxon>
        <taxon>Actinomycetota</taxon>
        <taxon>Actinomycetes</taxon>
        <taxon>Micromonosporales</taxon>
        <taxon>Micromonosporaceae</taxon>
        <taxon>Virgisporangium</taxon>
    </lineage>
</organism>
<accession>A0A8J4DU48</accession>
<dbReference type="Pfam" id="PF01965">
    <property type="entry name" value="DJ-1_PfpI"/>
    <property type="match status" value="1"/>
</dbReference>
<keyword evidence="6" id="KW-1185">Reference proteome</keyword>
<dbReference type="CDD" id="cd03137">
    <property type="entry name" value="GATase1_AraC_1"/>
    <property type="match status" value="1"/>
</dbReference>
<dbReference type="InterPro" id="IPR052158">
    <property type="entry name" value="INH-QAR"/>
</dbReference>
<name>A0A8J4DU48_9ACTN</name>
<keyword evidence="1" id="KW-0805">Transcription regulation</keyword>
<protein>
    <submittedName>
        <fullName evidence="5">AraC family transcriptional regulator</fullName>
    </submittedName>
</protein>
<evidence type="ECO:0000256" key="2">
    <source>
        <dbReference type="ARBA" id="ARBA00023125"/>
    </source>
</evidence>
<reference evidence="5" key="1">
    <citation type="submission" date="2021-01" db="EMBL/GenBank/DDBJ databases">
        <title>Whole genome shotgun sequence of Virgisporangium aliadipatigenens NBRC 105644.</title>
        <authorList>
            <person name="Komaki H."/>
            <person name="Tamura T."/>
        </authorList>
    </citation>
    <scope>NUCLEOTIDE SEQUENCE</scope>
    <source>
        <strain evidence="5">NBRC 105644</strain>
    </source>
</reference>
<dbReference type="InterPro" id="IPR029062">
    <property type="entry name" value="Class_I_gatase-like"/>
</dbReference>
<dbReference type="GO" id="GO:0043565">
    <property type="term" value="F:sequence-specific DNA binding"/>
    <property type="evidence" value="ECO:0007669"/>
    <property type="project" value="InterPro"/>
</dbReference>
<keyword evidence="2" id="KW-0238">DNA-binding</keyword>
<dbReference type="RefSeq" id="WP_203903413.1">
    <property type="nucleotide sequence ID" value="NZ_BOPF01000032.1"/>
</dbReference>
<dbReference type="Pfam" id="PF12833">
    <property type="entry name" value="HTH_18"/>
    <property type="match status" value="1"/>
</dbReference>
<dbReference type="PROSITE" id="PS00041">
    <property type="entry name" value="HTH_ARAC_FAMILY_1"/>
    <property type="match status" value="1"/>
</dbReference>
<dbReference type="PROSITE" id="PS01124">
    <property type="entry name" value="HTH_ARAC_FAMILY_2"/>
    <property type="match status" value="1"/>
</dbReference>
<dbReference type="Gene3D" id="1.10.10.60">
    <property type="entry name" value="Homeodomain-like"/>
    <property type="match status" value="1"/>
</dbReference>
<dbReference type="Proteomes" id="UP000619260">
    <property type="component" value="Unassembled WGS sequence"/>
</dbReference>
<dbReference type="SUPFAM" id="SSF46689">
    <property type="entry name" value="Homeodomain-like"/>
    <property type="match status" value="2"/>
</dbReference>
<dbReference type="AlphaFoldDB" id="A0A8J4DU48"/>
<evidence type="ECO:0000313" key="6">
    <source>
        <dbReference type="Proteomes" id="UP000619260"/>
    </source>
</evidence>
<feature type="domain" description="HTH araC/xylS-type" evidence="4">
    <location>
        <begin position="210"/>
        <end position="308"/>
    </location>
</feature>
<dbReference type="InterPro" id="IPR018062">
    <property type="entry name" value="HTH_AraC-typ_CS"/>
</dbReference>
<dbReference type="EMBL" id="BOPF01000032">
    <property type="protein sequence ID" value="GIJ49961.1"/>
    <property type="molecule type" value="Genomic_DNA"/>
</dbReference>
<sequence>MRVVAVLALPGVVGFDLMVPCVVFGAASDRVRRYEVRVCAAPGAGSTTRRYGGLTFRAPFGLDGLDDADLVVVPGYDLRIPEPPAALDALRRTARRATVASICTGAFALAAAGLLDGLRATTHWQYAALLKERHPRVEVAADALYLDNGSLLTSAGVAAGLDLCLYLVGRDHGAAVAAETARTVVMPLHRDGGQAQYVAYTPPADATAIAPLLDRLRARLGEPLTLASMAAAGGMSVRSLQRRFADQVGSSPLQWLLRARIDRARQLLETTDLPIDRVAAEVGFGSPVTLRHHFGRVVGVAPTAYRATFQGK</sequence>
<dbReference type="PANTHER" id="PTHR43130:SF3">
    <property type="entry name" value="HTH-TYPE TRANSCRIPTIONAL REGULATOR RV1931C"/>
    <property type="match status" value="1"/>
</dbReference>
<dbReference type="GO" id="GO:0003700">
    <property type="term" value="F:DNA-binding transcription factor activity"/>
    <property type="evidence" value="ECO:0007669"/>
    <property type="project" value="InterPro"/>
</dbReference>
<evidence type="ECO:0000259" key="4">
    <source>
        <dbReference type="PROSITE" id="PS01124"/>
    </source>
</evidence>
<gene>
    <name evidence="5" type="ORF">Val02_68470</name>
</gene>
<dbReference type="Gene3D" id="3.40.50.880">
    <property type="match status" value="1"/>
</dbReference>
<dbReference type="SMART" id="SM00342">
    <property type="entry name" value="HTH_ARAC"/>
    <property type="match status" value="1"/>
</dbReference>
<comment type="caution">
    <text evidence="5">The sequence shown here is derived from an EMBL/GenBank/DDBJ whole genome shotgun (WGS) entry which is preliminary data.</text>
</comment>